<gene>
    <name evidence="5" type="primary">clpL</name>
    <name evidence="5" type="ORF">Poly41_40360</name>
</gene>
<dbReference type="PANTHER" id="PTHR11638">
    <property type="entry name" value="ATP-DEPENDENT CLP PROTEASE"/>
    <property type="match status" value="1"/>
</dbReference>
<dbReference type="GO" id="GO:0008233">
    <property type="term" value="F:peptidase activity"/>
    <property type="evidence" value="ECO:0007669"/>
    <property type="project" value="UniProtKB-KW"/>
</dbReference>
<evidence type="ECO:0000259" key="4">
    <source>
        <dbReference type="Pfam" id="PF07724"/>
    </source>
</evidence>
<evidence type="ECO:0000256" key="3">
    <source>
        <dbReference type="SAM" id="Phobius"/>
    </source>
</evidence>
<feature type="domain" description="ATPase AAA-type core" evidence="4">
    <location>
        <begin position="140"/>
        <end position="264"/>
    </location>
</feature>
<dbReference type="Gene3D" id="3.40.50.300">
    <property type="entry name" value="P-loop containing nucleotide triphosphate hydrolases"/>
    <property type="match status" value="1"/>
</dbReference>
<dbReference type="Proteomes" id="UP000319143">
    <property type="component" value="Unassembled WGS sequence"/>
</dbReference>
<dbReference type="InterPro" id="IPR027417">
    <property type="entry name" value="P-loop_NTPase"/>
</dbReference>
<keyword evidence="5" id="KW-0645">Protease</keyword>
<dbReference type="GO" id="GO:0005737">
    <property type="term" value="C:cytoplasm"/>
    <property type="evidence" value="ECO:0007669"/>
    <property type="project" value="TreeGrafter"/>
</dbReference>
<feature type="transmembrane region" description="Helical" evidence="3">
    <location>
        <begin position="5"/>
        <end position="23"/>
    </location>
</feature>
<organism evidence="5 6">
    <name type="scientific">Novipirellula artificiosorum</name>
    <dbReference type="NCBI Taxonomy" id="2528016"/>
    <lineage>
        <taxon>Bacteria</taxon>
        <taxon>Pseudomonadati</taxon>
        <taxon>Planctomycetota</taxon>
        <taxon>Planctomycetia</taxon>
        <taxon>Pirellulales</taxon>
        <taxon>Pirellulaceae</taxon>
        <taxon>Novipirellula</taxon>
    </lineage>
</organism>
<dbReference type="GO" id="GO:0005524">
    <property type="term" value="F:ATP binding"/>
    <property type="evidence" value="ECO:0007669"/>
    <property type="project" value="UniProtKB-KW"/>
</dbReference>
<dbReference type="GO" id="GO:0006508">
    <property type="term" value="P:proteolysis"/>
    <property type="evidence" value="ECO:0007669"/>
    <property type="project" value="UniProtKB-KW"/>
</dbReference>
<sequence length="382" mass="42667">MFQQCLRFVFLAFLAWWILAYLAGWWWVLPWLVTAIALLNAVTAWLLRLHREWLVGACEYRFILAYIRLVCYLTGDDIPTVENAKTRRLLLHLRSDYRAAERIAKQLVRGHDNVITGMLESIYDHHQVRASRRKGALKEPLASVLLIGAEGIGKTYLSRVLAKLLYAQNGAHVFDCSRISVDSLIGTQASPGSLAKIAADSGLGLVCFERLESADAEVQSLLDIILRKGSITVPGEDEPVSFENSVVVITTTVGIESVLALDEKALGRSLWKESVIETLCRESAIGSRLVSAISEFYFCQTPSDEQIAEVAALLMIKECEDHDIRLVQVDAMILATQVAKWNDAIGYCMFPKRIQNLLRKPIVAISAQKQNNLSLVVSENHE</sequence>
<proteinExistence type="predicted"/>
<evidence type="ECO:0000256" key="1">
    <source>
        <dbReference type="ARBA" id="ARBA00022741"/>
    </source>
</evidence>
<dbReference type="InterPro" id="IPR001270">
    <property type="entry name" value="ClpA/B"/>
</dbReference>
<dbReference type="PRINTS" id="PR00300">
    <property type="entry name" value="CLPPROTEASEA"/>
</dbReference>
<keyword evidence="5" id="KW-0378">Hydrolase</keyword>
<dbReference type="InterPro" id="IPR050130">
    <property type="entry name" value="ClpA_ClpB"/>
</dbReference>
<evidence type="ECO:0000313" key="6">
    <source>
        <dbReference type="Proteomes" id="UP000319143"/>
    </source>
</evidence>
<dbReference type="SUPFAM" id="SSF52540">
    <property type="entry name" value="P-loop containing nucleoside triphosphate hydrolases"/>
    <property type="match status" value="1"/>
</dbReference>
<keyword evidence="1" id="KW-0547">Nucleotide-binding</keyword>
<dbReference type="Pfam" id="PF07724">
    <property type="entry name" value="AAA_2"/>
    <property type="match status" value="1"/>
</dbReference>
<dbReference type="InterPro" id="IPR003959">
    <property type="entry name" value="ATPase_AAA_core"/>
</dbReference>
<keyword evidence="3" id="KW-0472">Membrane</keyword>
<dbReference type="AlphaFoldDB" id="A0A5C6DCC7"/>
<keyword evidence="2 5" id="KW-0067">ATP-binding</keyword>
<dbReference type="RefSeq" id="WP_146528331.1">
    <property type="nucleotide sequence ID" value="NZ_SJPV01000007.1"/>
</dbReference>
<evidence type="ECO:0000313" key="5">
    <source>
        <dbReference type="EMBL" id="TWU34893.1"/>
    </source>
</evidence>
<dbReference type="GO" id="GO:0034605">
    <property type="term" value="P:cellular response to heat"/>
    <property type="evidence" value="ECO:0007669"/>
    <property type="project" value="TreeGrafter"/>
</dbReference>
<evidence type="ECO:0000256" key="2">
    <source>
        <dbReference type="ARBA" id="ARBA00022840"/>
    </source>
</evidence>
<reference evidence="5 6" key="1">
    <citation type="submission" date="2019-02" db="EMBL/GenBank/DDBJ databases">
        <title>Deep-cultivation of Planctomycetes and their phenomic and genomic characterization uncovers novel biology.</title>
        <authorList>
            <person name="Wiegand S."/>
            <person name="Jogler M."/>
            <person name="Boedeker C."/>
            <person name="Pinto D."/>
            <person name="Vollmers J."/>
            <person name="Rivas-Marin E."/>
            <person name="Kohn T."/>
            <person name="Peeters S.H."/>
            <person name="Heuer A."/>
            <person name="Rast P."/>
            <person name="Oberbeckmann S."/>
            <person name="Bunk B."/>
            <person name="Jeske O."/>
            <person name="Meyerdierks A."/>
            <person name="Storesund J.E."/>
            <person name="Kallscheuer N."/>
            <person name="Luecker S."/>
            <person name="Lage O.M."/>
            <person name="Pohl T."/>
            <person name="Merkel B.J."/>
            <person name="Hornburger P."/>
            <person name="Mueller R.-W."/>
            <person name="Bruemmer F."/>
            <person name="Labrenz M."/>
            <person name="Spormann A.M."/>
            <person name="Op Den Camp H."/>
            <person name="Overmann J."/>
            <person name="Amann R."/>
            <person name="Jetten M.S.M."/>
            <person name="Mascher T."/>
            <person name="Medema M.H."/>
            <person name="Devos D.P."/>
            <person name="Kaster A.-K."/>
            <person name="Ovreas L."/>
            <person name="Rohde M."/>
            <person name="Galperin M.Y."/>
            <person name="Jogler C."/>
        </authorList>
    </citation>
    <scope>NUCLEOTIDE SEQUENCE [LARGE SCALE GENOMIC DNA]</scope>
    <source>
        <strain evidence="5 6">Poly41</strain>
    </source>
</reference>
<keyword evidence="6" id="KW-1185">Reference proteome</keyword>
<dbReference type="PANTHER" id="PTHR11638:SF18">
    <property type="entry name" value="HEAT SHOCK PROTEIN 104"/>
    <property type="match status" value="1"/>
</dbReference>
<accession>A0A5C6DCC7</accession>
<keyword evidence="3" id="KW-0812">Transmembrane</keyword>
<dbReference type="GO" id="GO:0016887">
    <property type="term" value="F:ATP hydrolysis activity"/>
    <property type="evidence" value="ECO:0007669"/>
    <property type="project" value="InterPro"/>
</dbReference>
<name>A0A5C6DCC7_9BACT</name>
<keyword evidence="3" id="KW-1133">Transmembrane helix</keyword>
<dbReference type="EMBL" id="SJPV01000007">
    <property type="protein sequence ID" value="TWU34893.1"/>
    <property type="molecule type" value="Genomic_DNA"/>
</dbReference>
<comment type="caution">
    <text evidence="5">The sequence shown here is derived from an EMBL/GenBank/DDBJ whole genome shotgun (WGS) entry which is preliminary data.</text>
</comment>
<protein>
    <submittedName>
        <fullName evidence="5">ATP-dependent Clp protease ATP-binding subunit ClpL</fullName>
    </submittedName>
</protein>